<evidence type="ECO:0000313" key="1">
    <source>
        <dbReference type="EMBL" id="MEJ8847836.1"/>
    </source>
</evidence>
<gene>
    <name evidence="1" type="ORF">WKW82_14340</name>
</gene>
<keyword evidence="2" id="KW-1185">Reference proteome</keyword>
<dbReference type="EMBL" id="JBBKZT010000006">
    <property type="protein sequence ID" value="MEJ8847836.1"/>
    <property type="molecule type" value="Genomic_DNA"/>
</dbReference>
<proteinExistence type="predicted"/>
<dbReference type="Proteomes" id="UP001385892">
    <property type="component" value="Unassembled WGS sequence"/>
</dbReference>
<dbReference type="RefSeq" id="WP_340342972.1">
    <property type="nucleotide sequence ID" value="NZ_JBBKZT010000006.1"/>
</dbReference>
<comment type="caution">
    <text evidence="1">The sequence shown here is derived from an EMBL/GenBank/DDBJ whole genome shotgun (WGS) entry which is preliminary data.</text>
</comment>
<evidence type="ECO:0000313" key="2">
    <source>
        <dbReference type="Proteomes" id="UP001385892"/>
    </source>
</evidence>
<name>A0ABU8WJZ0_9BURK</name>
<organism evidence="1 2">
    <name type="scientific">Variovorax rhizosphaerae</name>
    <dbReference type="NCBI Taxonomy" id="1836200"/>
    <lineage>
        <taxon>Bacteria</taxon>
        <taxon>Pseudomonadati</taxon>
        <taxon>Pseudomonadota</taxon>
        <taxon>Betaproteobacteria</taxon>
        <taxon>Burkholderiales</taxon>
        <taxon>Comamonadaceae</taxon>
        <taxon>Variovorax</taxon>
    </lineage>
</organism>
<protein>
    <submittedName>
        <fullName evidence="1">Uncharacterized protein</fullName>
    </submittedName>
</protein>
<reference evidence="1 2" key="1">
    <citation type="submission" date="2024-03" db="EMBL/GenBank/DDBJ databases">
        <title>Novel species of the genus Variovorax.</title>
        <authorList>
            <person name="Liu Q."/>
            <person name="Xin Y.-H."/>
        </authorList>
    </citation>
    <scope>NUCLEOTIDE SEQUENCE [LARGE SCALE GENOMIC DNA]</scope>
    <source>
        <strain evidence="1 2">KACC 18900</strain>
    </source>
</reference>
<accession>A0ABU8WJZ0</accession>
<sequence>MKEILLCVLNPDAAQIQLAIELIDAWAFPTGESQPATVLVLADAEVCAQAGLVGLGRGKARTIENGERRTTPVVAFPMASEHTDDDLEVLRRMGAIEDSNWSSVSDSVARIIRERKIDQMVAIAGSEHELTNLRASAENSKIKFVTVPPDDELKGTEELLAELDKQDAQGEPLPPHLPLPPEDELIRLVKLAGVRHAQRLAYLLQDTVE</sequence>